<sequence>MALVPLKQTITVWRVAGEDKYGEPIYYGEPLTFKCRVEETINKVTNQVGEEVISGMLIYLDKLADIRYDDDIKYTNELGVTLERKPIKIESVRMFSGKPTLTLVYC</sequence>
<comment type="caution">
    <text evidence="1">The sequence shown here is derived from an EMBL/GenBank/DDBJ whole genome shotgun (WGS) entry which is preliminary data.</text>
</comment>
<name>A0A1B9ATS0_9BACI</name>
<keyword evidence="2" id="KW-1185">Reference proteome</keyword>
<dbReference type="AlphaFoldDB" id="A0A1B9ATS0"/>
<protein>
    <submittedName>
        <fullName evidence="1">Uncharacterized protein</fullName>
    </submittedName>
</protein>
<dbReference type="EMBL" id="MAYT01000023">
    <property type="protein sequence ID" value="OCA87296.1"/>
    <property type="molecule type" value="Genomic_DNA"/>
</dbReference>
<organism evidence="1 2">
    <name type="scientific">Pseudobacillus wudalianchiensis</name>
    <dbReference type="NCBI Taxonomy" id="1743143"/>
    <lineage>
        <taxon>Bacteria</taxon>
        <taxon>Bacillati</taxon>
        <taxon>Bacillota</taxon>
        <taxon>Bacilli</taxon>
        <taxon>Bacillales</taxon>
        <taxon>Bacillaceae</taxon>
        <taxon>Pseudobacillus</taxon>
    </lineage>
</organism>
<gene>
    <name evidence="1" type="ORF">A8F95_08595</name>
</gene>
<reference evidence="2" key="1">
    <citation type="submission" date="2016-05" db="EMBL/GenBank/DDBJ databases">
        <authorList>
            <person name="Liu B."/>
            <person name="Wang J."/>
            <person name="Zhu Y."/>
            <person name="Liu G."/>
            <person name="Chen Q."/>
            <person name="Chen Z."/>
            <person name="Lan J."/>
            <person name="Che J."/>
            <person name="Ge C."/>
            <person name="Shi H."/>
            <person name="Pan Z."/>
            <person name="Liu X."/>
        </authorList>
    </citation>
    <scope>NUCLEOTIDE SEQUENCE [LARGE SCALE GENOMIC DNA]</scope>
    <source>
        <strain evidence="2">FJAT-27215</strain>
    </source>
</reference>
<proteinExistence type="predicted"/>
<evidence type="ECO:0000313" key="1">
    <source>
        <dbReference type="EMBL" id="OCA87296.1"/>
    </source>
</evidence>
<dbReference type="Proteomes" id="UP000092578">
    <property type="component" value="Unassembled WGS sequence"/>
</dbReference>
<accession>A0A1B9ATS0</accession>
<evidence type="ECO:0000313" key="2">
    <source>
        <dbReference type="Proteomes" id="UP000092578"/>
    </source>
</evidence>
<dbReference type="RefSeq" id="WP_065410743.1">
    <property type="nucleotide sequence ID" value="NZ_MAYT01000023.1"/>
</dbReference>